<evidence type="ECO:0000256" key="10">
    <source>
        <dbReference type="ARBA" id="ARBA00030834"/>
    </source>
</evidence>
<evidence type="ECO:0000259" key="12">
    <source>
        <dbReference type="Pfam" id="PF10258"/>
    </source>
</evidence>
<evidence type="ECO:0000256" key="2">
    <source>
        <dbReference type="ARBA" id="ARBA00004496"/>
    </source>
</evidence>
<dbReference type="PANTHER" id="PTHR13135">
    <property type="entry name" value="CYTOSOLIC RESINIFERATOXIN BINDING PROTEIN RBP-26"/>
    <property type="match status" value="1"/>
</dbReference>
<evidence type="ECO:0000256" key="4">
    <source>
        <dbReference type="ARBA" id="ARBA00016856"/>
    </source>
</evidence>
<dbReference type="VEuPathDB" id="ToxoDB:BESB_015820"/>
<comment type="subcellular location">
    <subcellularLocation>
        <location evidence="2">Cytoplasm</location>
    </subcellularLocation>
    <subcellularLocation>
        <location evidence="1">Nucleus</location>
    </subcellularLocation>
</comment>
<dbReference type="GO" id="GO:0003723">
    <property type="term" value="F:RNA binding"/>
    <property type="evidence" value="ECO:0007669"/>
    <property type="project" value="UniProtKB-KW"/>
</dbReference>
<dbReference type="KEGG" id="bbes:BESB_015820"/>
<dbReference type="Proteomes" id="UP000224006">
    <property type="component" value="Chromosome X"/>
</dbReference>
<dbReference type="Pfam" id="PF10258">
    <property type="entry name" value="PHAX_RNA-bd"/>
    <property type="match status" value="1"/>
</dbReference>
<dbReference type="Gene3D" id="1.10.10.1440">
    <property type="entry name" value="PHAX RNA-binding domain"/>
    <property type="match status" value="1"/>
</dbReference>
<keyword evidence="7" id="KW-0694">RNA-binding</keyword>
<keyword evidence="6" id="KW-0963">Cytoplasm</keyword>
<evidence type="ECO:0000256" key="3">
    <source>
        <dbReference type="ARBA" id="ARBA00006094"/>
    </source>
</evidence>
<feature type="compositionally biased region" description="Basic and acidic residues" evidence="11">
    <location>
        <begin position="96"/>
        <end position="108"/>
    </location>
</feature>
<evidence type="ECO:0000256" key="8">
    <source>
        <dbReference type="ARBA" id="ARBA00022927"/>
    </source>
</evidence>
<protein>
    <recommendedName>
        <fullName evidence="4">Phosphorylated adapter RNA export protein</fullName>
    </recommendedName>
    <alternativeName>
        <fullName evidence="10">RNA U small nuclear RNA export adapter protein</fullName>
    </alternativeName>
</protein>
<evidence type="ECO:0000256" key="7">
    <source>
        <dbReference type="ARBA" id="ARBA00022884"/>
    </source>
</evidence>
<evidence type="ECO:0000313" key="14">
    <source>
        <dbReference type="Proteomes" id="UP000224006"/>
    </source>
</evidence>
<name>A0A2A9M4X6_BESBE</name>
<gene>
    <name evidence="13" type="ORF">BESB_015820</name>
</gene>
<dbReference type="AlphaFoldDB" id="A0A2A9M4X6"/>
<dbReference type="GeneID" id="40306643"/>
<feature type="compositionally biased region" description="Low complexity" evidence="11">
    <location>
        <begin position="55"/>
        <end position="88"/>
    </location>
</feature>
<evidence type="ECO:0000256" key="11">
    <source>
        <dbReference type="SAM" id="MobiDB-lite"/>
    </source>
</evidence>
<dbReference type="InterPro" id="IPR038092">
    <property type="entry name" value="PHAX_RNA-binding_sf"/>
</dbReference>
<keyword evidence="5" id="KW-0813">Transport</keyword>
<feature type="region of interest" description="Disordered" evidence="11">
    <location>
        <begin position="201"/>
        <end position="307"/>
    </location>
</feature>
<dbReference type="STRING" id="94643.A0A2A9M4X6"/>
<feature type="domain" description="Phosphorylated adapter RNA export protein RNA-binding" evidence="12">
    <location>
        <begin position="329"/>
        <end position="405"/>
    </location>
</feature>
<feature type="compositionally biased region" description="Basic and acidic residues" evidence="11">
    <location>
        <begin position="162"/>
        <end position="175"/>
    </location>
</feature>
<evidence type="ECO:0000256" key="6">
    <source>
        <dbReference type="ARBA" id="ARBA00022490"/>
    </source>
</evidence>
<dbReference type="OrthoDB" id="20573at2759"/>
<feature type="region of interest" description="Disordered" evidence="11">
    <location>
        <begin position="49"/>
        <end position="185"/>
    </location>
</feature>
<evidence type="ECO:0000256" key="9">
    <source>
        <dbReference type="ARBA" id="ARBA00023242"/>
    </source>
</evidence>
<keyword evidence="8" id="KW-0653">Protein transport</keyword>
<keyword evidence="9" id="KW-0539">Nucleus</keyword>
<dbReference type="GO" id="GO:0005737">
    <property type="term" value="C:cytoplasm"/>
    <property type="evidence" value="ECO:0007669"/>
    <property type="project" value="UniProtKB-SubCell"/>
</dbReference>
<dbReference type="InterPro" id="IPR039047">
    <property type="entry name" value="PHAX"/>
</dbReference>
<feature type="compositionally biased region" description="Basic and acidic residues" evidence="11">
    <location>
        <begin position="277"/>
        <end position="298"/>
    </location>
</feature>
<accession>A0A2A9M4X6</accession>
<comment type="caution">
    <text evidence="13">The sequence shown here is derived from an EMBL/GenBank/DDBJ whole genome shotgun (WGS) entry which is preliminary data.</text>
</comment>
<evidence type="ECO:0000313" key="13">
    <source>
        <dbReference type="EMBL" id="PFH32264.1"/>
    </source>
</evidence>
<dbReference type="InterPro" id="IPR019385">
    <property type="entry name" value="PHAX_RNA-binding_domain"/>
</dbReference>
<organism evidence="13 14">
    <name type="scientific">Besnoitia besnoiti</name>
    <name type="common">Apicomplexan protozoan</name>
    <dbReference type="NCBI Taxonomy" id="94643"/>
    <lineage>
        <taxon>Eukaryota</taxon>
        <taxon>Sar</taxon>
        <taxon>Alveolata</taxon>
        <taxon>Apicomplexa</taxon>
        <taxon>Conoidasida</taxon>
        <taxon>Coccidia</taxon>
        <taxon>Eucoccidiorida</taxon>
        <taxon>Eimeriorina</taxon>
        <taxon>Sarcocystidae</taxon>
        <taxon>Besnoitia</taxon>
    </lineage>
</organism>
<feature type="region of interest" description="Disordered" evidence="11">
    <location>
        <begin position="437"/>
        <end position="491"/>
    </location>
</feature>
<feature type="compositionally biased region" description="Basic and acidic residues" evidence="11">
    <location>
        <begin position="476"/>
        <end position="491"/>
    </location>
</feature>
<feature type="region of interest" description="Disordered" evidence="11">
    <location>
        <begin position="1"/>
        <end position="24"/>
    </location>
</feature>
<comment type="similarity">
    <text evidence="3">Belongs to the PHAX family.</text>
</comment>
<dbReference type="EMBL" id="NWUJ01000011">
    <property type="protein sequence ID" value="PFH32264.1"/>
    <property type="molecule type" value="Genomic_DNA"/>
</dbReference>
<evidence type="ECO:0000256" key="5">
    <source>
        <dbReference type="ARBA" id="ARBA00022448"/>
    </source>
</evidence>
<evidence type="ECO:0000256" key="1">
    <source>
        <dbReference type="ARBA" id="ARBA00004123"/>
    </source>
</evidence>
<dbReference type="RefSeq" id="XP_029216273.1">
    <property type="nucleotide sequence ID" value="XM_029360297.1"/>
</dbReference>
<dbReference type="PANTHER" id="PTHR13135:SF0">
    <property type="entry name" value="PHOSPHORYLATED ADAPTER RNA EXPORT PROTEIN"/>
    <property type="match status" value="1"/>
</dbReference>
<dbReference type="GO" id="GO:0005634">
    <property type="term" value="C:nucleus"/>
    <property type="evidence" value="ECO:0007669"/>
    <property type="project" value="UniProtKB-SubCell"/>
</dbReference>
<proteinExistence type="inferred from homology"/>
<reference evidence="13 14" key="1">
    <citation type="submission" date="2017-09" db="EMBL/GenBank/DDBJ databases">
        <title>Genome sequencing of Besnoitia besnoiti strain Bb-Ger1.</title>
        <authorList>
            <person name="Schares G."/>
            <person name="Venepally P."/>
            <person name="Lorenzi H.A."/>
        </authorList>
    </citation>
    <scope>NUCLEOTIDE SEQUENCE [LARGE SCALE GENOMIC DNA]</scope>
    <source>
        <strain evidence="13 14">Bb-Ger1</strain>
    </source>
</reference>
<dbReference type="GO" id="GO:0006408">
    <property type="term" value="P:snRNA export from nucleus"/>
    <property type="evidence" value="ECO:0007669"/>
    <property type="project" value="InterPro"/>
</dbReference>
<dbReference type="GO" id="GO:0015031">
    <property type="term" value="P:protein transport"/>
    <property type="evidence" value="ECO:0007669"/>
    <property type="project" value="UniProtKB-KW"/>
</dbReference>
<keyword evidence="14" id="KW-1185">Reference proteome</keyword>
<sequence>MPSRAFASASAPTSAPSGASFASSSAFSASSVSGHISAWWSQLEELQGLEGGGARPLSSPSPKPLRAASRPPSPSSSSQALSEAAHSATSRTWCGAEKDAQKEVEKIVVLRPAPPRDGPRVDSPATPQAPNGLRGEAGLIRPSLSSPTHAPSPADSAAPEKPAGEPRVVLRERDPSGGGGVSLPSSACFVFGAAAAERGGRTRALGGSGGGRRCEAACADGCGDTERGGGGRAGAGAPTPSSQRRRGCVRLRAREAEAESDGVSGAERAGGRKRARRPAERGSGRESEKRRSEARAEDEAQERDEETRQQIFDAIKILVDPEEIEALVAILTQLKEKNIALFERAVHRRGVEECTAVLQETLDIEEAGGQLLPCGRRKSPGGVFLKLLQNRISPEDKKFIWDEQNRAQKERKKQILRDAKKRQEEAALRREGLLGAASANELRAPPQGDGCGNPAGVCSRQRVSDDEDEEGQCSDGDARSPETKQQRNFEP</sequence>